<dbReference type="Proteomes" id="UP000324222">
    <property type="component" value="Unassembled WGS sequence"/>
</dbReference>
<sequence length="118" mass="13181">MWMGERGCSMLKGGGEIIQVRTGLMSLLHTCSSEGPEDAVPFFNTPFPCPLSNKKVKWKKRKARQCVMCMYVAGWRVSPVEWSLQTEHGVGQTGGSECIVTGMWREDMWMEFAAGNGM</sequence>
<evidence type="ECO:0000313" key="1">
    <source>
        <dbReference type="EMBL" id="MPC49549.1"/>
    </source>
</evidence>
<evidence type="ECO:0000313" key="2">
    <source>
        <dbReference type="Proteomes" id="UP000324222"/>
    </source>
</evidence>
<name>A0A5B7FW87_PORTR</name>
<comment type="caution">
    <text evidence="1">The sequence shown here is derived from an EMBL/GenBank/DDBJ whole genome shotgun (WGS) entry which is preliminary data.</text>
</comment>
<protein>
    <submittedName>
        <fullName evidence="1">Uncharacterized protein</fullName>
    </submittedName>
</protein>
<organism evidence="1 2">
    <name type="scientific">Portunus trituberculatus</name>
    <name type="common">Swimming crab</name>
    <name type="synonym">Neptunus trituberculatus</name>
    <dbReference type="NCBI Taxonomy" id="210409"/>
    <lineage>
        <taxon>Eukaryota</taxon>
        <taxon>Metazoa</taxon>
        <taxon>Ecdysozoa</taxon>
        <taxon>Arthropoda</taxon>
        <taxon>Crustacea</taxon>
        <taxon>Multicrustacea</taxon>
        <taxon>Malacostraca</taxon>
        <taxon>Eumalacostraca</taxon>
        <taxon>Eucarida</taxon>
        <taxon>Decapoda</taxon>
        <taxon>Pleocyemata</taxon>
        <taxon>Brachyura</taxon>
        <taxon>Eubrachyura</taxon>
        <taxon>Portunoidea</taxon>
        <taxon>Portunidae</taxon>
        <taxon>Portuninae</taxon>
        <taxon>Portunus</taxon>
    </lineage>
</organism>
<proteinExistence type="predicted"/>
<accession>A0A5B7FW87</accession>
<keyword evidence="2" id="KW-1185">Reference proteome</keyword>
<dbReference type="EMBL" id="VSRR010008946">
    <property type="protein sequence ID" value="MPC49549.1"/>
    <property type="molecule type" value="Genomic_DNA"/>
</dbReference>
<dbReference type="AlphaFoldDB" id="A0A5B7FW87"/>
<gene>
    <name evidence="1" type="ORF">E2C01_043356</name>
</gene>
<reference evidence="1 2" key="1">
    <citation type="submission" date="2019-05" db="EMBL/GenBank/DDBJ databases">
        <title>Another draft genome of Portunus trituberculatus and its Hox gene families provides insights of decapod evolution.</title>
        <authorList>
            <person name="Jeong J.-H."/>
            <person name="Song I."/>
            <person name="Kim S."/>
            <person name="Choi T."/>
            <person name="Kim D."/>
            <person name="Ryu S."/>
            <person name="Kim W."/>
        </authorList>
    </citation>
    <scope>NUCLEOTIDE SEQUENCE [LARGE SCALE GENOMIC DNA]</scope>
    <source>
        <tissue evidence="1">Muscle</tissue>
    </source>
</reference>